<evidence type="ECO:0000256" key="1">
    <source>
        <dbReference type="ARBA" id="ARBA00001946"/>
    </source>
</evidence>
<keyword evidence="5" id="KW-0808">Transferase</keyword>
<comment type="catalytic activity">
    <reaction evidence="18">
        <text>L-seryl-[protein] + ATP = O-phospho-L-seryl-[protein] + ADP + H(+)</text>
        <dbReference type="Rhea" id="RHEA:17989"/>
        <dbReference type="Rhea" id="RHEA-COMP:9863"/>
        <dbReference type="Rhea" id="RHEA-COMP:11604"/>
        <dbReference type="ChEBI" id="CHEBI:15378"/>
        <dbReference type="ChEBI" id="CHEBI:29999"/>
        <dbReference type="ChEBI" id="CHEBI:30616"/>
        <dbReference type="ChEBI" id="CHEBI:83421"/>
        <dbReference type="ChEBI" id="CHEBI:456216"/>
        <dbReference type="EC" id="2.7.11.1"/>
    </reaction>
    <physiologicalReaction direction="left-to-right" evidence="18">
        <dbReference type="Rhea" id="RHEA:17990"/>
    </physiologicalReaction>
</comment>
<accession>W4JW70</accession>
<dbReference type="Pfam" id="PF06479">
    <property type="entry name" value="Ribonuc_2-5A"/>
    <property type="match status" value="1"/>
</dbReference>
<feature type="compositionally biased region" description="Acidic residues" evidence="19">
    <location>
        <begin position="629"/>
        <end position="640"/>
    </location>
</feature>
<evidence type="ECO:0000256" key="20">
    <source>
        <dbReference type="SAM" id="SignalP"/>
    </source>
</evidence>
<evidence type="ECO:0000256" key="16">
    <source>
        <dbReference type="ARBA" id="ARBA00023180"/>
    </source>
</evidence>
<keyword evidence="15" id="KW-0472">Membrane</keyword>
<dbReference type="PROSITE" id="PS50011">
    <property type="entry name" value="PROTEIN_KINASE_DOM"/>
    <property type="match status" value="1"/>
</dbReference>
<keyword evidence="8 20" id="KW-0732">Signal</keyword>
<sequence>MSPLPFLHYSLFFISLILAKCLAETIASKRELNGVSAGLNQIETLPFSRSLGSTASADESKDVLELLDIVLVASVDGKFHALNRGTGETLWSMPTTLTADVAGASASAPTSLQPLITTRHADYDPDLDEDSSTQETYIIEPQSGDIYVASSPSGPLQRLPFSMPQLVDMSPFSFEDTDRRVFVGKKKTSLLLIDLETGKVKAALDSECPWDPFEDLTDKDSIDIDLDELDGTKPHKPQHPTEIFIGRTDYHISIHTRPHPPSSRKVPVQHLSFSTYGPNNQDLEQQAVYSRTSDDTYIDSLPNGEIISFKRRKQDDSLSANTFVWAQRFSNPVVAIFDVVKSRKRKEPFVLLQPRPRLQDVLPALDLPAAVKSRRLPNLDAAYVGLVEETGSLFALSPDHFPLVVFGGPYNRRLKAIDPPPGIMDTHAVDPEADLHELCETGSTDLRCLVGIRPLEANSRSRLARLLDGAPTIVQPPSSNTNSQMIISDDTKEDPILPHGDDKTIMPSRPWIDSGHSIPLLGGLPSMQSYTAAVLTLIVFGVIAFWSARSVRNRRNERPSKTASAAIDVDVDTVKGTLAEKVSVATDISDFFPVAVPERPSTPPQHPALLSTVKGLKMPLADNNLSPEPIDDLGDDDSEKEGDAAATPNRRKNARRRRGKKKRGNAKDLAAEDADADENEKPEDFSNNLSQLLIPNTPKPIAAPSLIVSDTVLGFGSHGTVVYRGSMQGRAVAVKRLLHDFVTLASREVSLLQDADDHPNVIRYYYQEAQANFLYIALELCPASLADIVERPDQFREIAIAFEPKRALRQITSGLRHLHALKIVHRDIKPQNILVSSAKKGVGESAGHRMLISDFGLCRKLEMDQTSFLPTAGGVLGVGTVGWRAPEILRGEVKLDETTGEDSQSSRDSIGTTTSTSTAGKSNSTRLTKSVDIFALGCLFYYTLTNGGHPFGDRFEREVNILRNERSLVGLEQFGEEGSEAVDLISAMLEPEASARPDTTTCLMHPYFWDPGRRLAFLQDASDRFEIMCRDPRDPDLVRLEENASSVVGPDWPSRLDKIFVENLGKFRKYDGRSVQDLLRALRNKKHHYQDLPDNVKRHVGSMPEGYLSYFTRRFPRLFLHVHSVIANSSLRLESMFRSYFDLAD</sequence>
<evidence type="ECO:0000256" key="11">
    <source>
        <dbReference type="ARBA" id="ARBA00022801"/>
    </source>
</evidence>
<feature type="region of interest" description="Disordered" evidence="19">
    <location>
        <begin position="894"/>
        <end position="923"/>
    </location>
</feature>
<evidence type="ECO:0000256" key="15">
    <source>
        <dbReference type="ARBA" id="ARBA00023136"/>
    </source>
</evidence>
<dbReference type="GO" id="GO:0051082">
    <property type="term" value="F:unfolded protein binding"/>
    <property type="evidence" value="ECO:0007669"/>
    <property type="project" value="TreeGrafter"/>
</dbReference>
<evidence type="ECO:0000259" key="22">
    <source>
        <dbReference type="PROSITE" id="PS51392"/>
    </source>
</evidence>
<feature type="chain" id="PRO_5004844120" description="non-specific serine/threonine protein kinase" evidence="20">
    <location>
        <begin position="24"/>
        <end position="1145"/>
    </location>
</feature>
<dbReference type="EC" id="2.7.11.1" evidence="3"/>
<evidence type="ECO:0000256" key="10">
    <source>
        <dbReference type="ARBA" id="ARBA00022777"/>
    </source>
</evidence>
<dbReference type="GO" id="GO:0016787">
    <property type="term" value="F:hydrolase activity"/>
    <property type="evidence" value="ECO:0007669"/>
    <property type="project" value="UniProtKB-KW"/>
</dbReference>
<dbReference type="InterPro" id="IPR008271">
    <property type="entry name" value="Ser/Thr_kinase_AS"/>
</dbReference>
<evidence type="ECO:0000256" key="4">
    <source>
        <dbReference type="ARBA" id="ARBA00022527"/>
    </source>
</evidence>
<organism evidence="23 24">
    <name type="scientific">Heterobasidion irregulare (strain TC 32-1)</name>
    <dbReference type="NCBI Taxonomy" id="747525"/>
    <lineage>
        <taxon>Eukaryota</taxon>
        <taxon>Fungi</taxon>
        <taxon>Dikarya</taxon>
        <taxon>Basidiomycota</taxon>
        <taxon>Agaricomycotina</taxon>
        <taxon>Agaricomycetes</taxon>
        <taxon>Russulales</taxon>
        <taxon>Bondarzewiaceae</taxon>
        <taxon>Heterobasidion</taxon>
        <taxon>Heterobasidion annosum species complex</taxon>
    </lineage>
</organism>
<dbReference type="GO" id="GO:0004674">
    <property type="term" value="F:protein serine/threonine kinase activity"/>
    <property type="evidence" value="ECO:0007669"/>
    <property type="project" value="UniProtKB-KW"/>
</dbReference>
<evidence type="ECO:0000256" key="13">
    <source>
        <dbReference type="ARBA" id="ARBA00022842"/>
    </source>
</evidence>
<dbReference type="Pfam" id="PF00069">
    <property type="entry name" value="Pkinase"/>
    <property type="match status" value="1"/>
</dbReference>
<dbReference type="GO" id="GO:0046872">
    <property type="term" value="F:metal ion binding"/>
    <property type="evidence" value="ECO:0007669"/>
    <property type="project" value="UniProtKB-KW"/>
</dbReference>
<gene>
    <name evidence="23" type="ORF">HETIRDRAFT_174034</name>
</gene>
<keyword evidence="4" id="KW-0723">Serine/threonine-protein kinase</keyword>
<keyword evidence="10" id="KW-0418">Kinase</keyword>
<dbReference type="GO" id="GO:0005524">
    <property type="term" value="F:ATP binding"/>
    <property type="evidence" value="ECO:0007669"/>
    <property type="project" value="UniProtKB-KW"/>
</dbReference>
<dbReference type="Gene3D" id="1.20.1440.180">
    <property type="entry name" value="KEN domain"/>
    <property type="match status" value="1"/>
</dbReference>
<dbReference type="FunFam" id="1.10.510.10:FF:000572">
    <property type="entry name" value="Serine/threonine-protein kinase/endoribonuclease IRE1"/>
    <property type="match status" value="1"/>
</dbReference>
<dbReference type="Gene3D" id="3.30.200.20">
    <property type="entry name" value="Phosphorylase Kinase, domain 1"/>
    <property type="match status" value="1"/>
</dbReference>
<evidence type="ECO:0000256" key="19">
    <source>
        <dbReference type="SAM" id="MobiDB-lite"/>
    </source>
</evidence>
<dbReference type="KEGG" id="hir:HETIRDRAFT_174034"/>
<dbReference type="eggNOG" id="KOG1027">
    <property type="taxonomic scope" value="Eukaryota"/>
</dbReference>
<dbReference type="HOGENOM" id="CLU_004875_2_1_1"/>
<dbReference type="GO" id="GO:1990604">
    <property type="term" value="C:IRE1-TRAF2-ASK1 complex"/>
    <property type="evidence" value="ECO:0007669"/>
    <property type="project" value="TreeGrafter"/>
</dbReference>
<dbReference type="CDD" id="cd09769">
    <property type="entry name" value="Luminal_IRE1"/>
    <property type="match status" value="1"/>
</dbReference>
<protein>
    <recommendedName>
        <fullName evidence="3">non-specific serine/threonine protein kinase</fullName>
        <ecNumber evidence="3">2.7.11.1</ecNumber>
    </recommendedName>
</protein>
<dbReference type="GO" id="GO:0006397">
    <property type="term" value="P:mRNA processing"/>
    <property type="evidence" value="ECO:0007669"/>
    <property type="project" value="InterPro"/>
</dbReference>
<name>W4JW70_HETIT</name>
<dbReference type="InterPro" id="IPR018391">
    <property type="entry name" value="PQQ_b-propeller_rpt"/>
</dbReference>
<evidence type="ECO:0000313" key="24">
    <source>
        <dbReference type="Proteomes" id="UP000030671"/>
    </source>
</evidence>
<keyword evidence="24" id="KW-1185">Reference proteome</keyword>
<dbReference type="GeneID" id="20668485"/>
<evidence type="ECO:0000313" key="23">
    <source>
        <dbReference type="EMBL" id="ETW77325.1"/>
    </source>
</evidence>
<evidence type="ECO:0000256" key="2">
    <source>
        <dbReference type="ARBA" id="ARBA00004479"/>
    </source>
</evidence>
<dbReference type="PANTHER" id="PTHR13954:SF6">
    <property type="entry name" value="NON-SPECIFIC SERINE_THREONINE PROTEIN KINASE"/>
    <property type="match status" value="1"/>
</dbReference>
<keyword evidence="9" id="KW-0547">Nucleotide-binding</keyword>
<evidence type="ECO:0000256" key="12">
    <source>
        <dbReference type="ARBA" id="ARBA00022840"/>
    </source>
</evidence>
<evidence type="ECO:0000256" key="9">
    <source>
        <dbReference type="ARBA" id="ARBA00022741"/>
    </source>
</evidence>
<dbReference type="GO" id="GO:0070059">
    <property type="term" value="P:intrinsic apoptotic signaling pathway in response to endoplasmic reticulum stress"/>
    <property type="evidence" value="ECO:0007669"/>
    <property type="project" value="TreeGrafter"/>
</dbReference>
<evidence type="ECO:0000256" key="3">
    <source>
        <dbReference type="ARBA" id="ARBA00012513"/>
    </source>
</evidence>
<dbReference type="InterPro" id="IPR038357">
    <property type="entry name" value="KEN_sf"/>
</dbReference>
<dbReference type="Proteomes" id="UP000030671">
    <property type="component" value="Unassembled WGS sequence"/>
</dbReference>
<keyword evidence="12" id="KW-0067">ATP-binding</keyword>
<comment type="catalytic activity">
    <reaction evidence="17">
        <text>L-threonyl-[protein] + ATP = O-phospho-L-threonyl-[protein] + ADP + H(+)</text>
        <dbReference type="Rhea" id="RHEA:46608"/>
        <dbReference type="Rhea" id="RHEA-COMP:11060"/>
        <dbReference type="Rhea" id="RHEA-COMP:11605"/>
        <dbReference type="ChEBI" id="CHEBI:15378"/>
        <dbReference type="ChEBI" id="CHEBI:30013"/>
        <dbReference type="ChEBI" id="CHEBI:30616"/>
        <dbReference type="ChEBI" id="CHEBI:61977"/>
        <dbReference type="ChEBI" id="CHEBI:456216"/>
        <dbReference type="EC" id="2.7.11.1"/>
    </reaction>
    <physiologicalReaction direction="left-to-right" evidence="17">
        <dbReference type="Rhea" id="RHEA:46609"/>
    </physiologicalReaction>
</comment>
<comment type="subcellular location">
    <subcellularLocation>
        <location evidence="2">Membrane</location>
        <topology evidence="2">Single-pass type I membrane protein</topology>
    </subcellularLocation>
</comment>
<dbReference type="SMART" id="SM00564">
    <property type="entry name" value="PQQ"/>
    <property type="match status" value="2"/>
</dbReference>
<evidence type="ECO:0000259" key="21">
    <source>
        <dbReference type="PROSITE" id="PS50011"/>
    </source>
</evidence>
<dbReference type="OrthoDB" id="63989at2759"/>
<reference evidence="23 24" key="1">
    <citation type="journal article" date="2012" name="New Phytol.">
        <title>Insight into trade-off between wood decay and parasitism from the genome of a fungal forest pathogen.</title>
        <authorList>
            <person name="Olson A."/>
            <person name="Aerts A."/>
            <person name="Asiegbu F."/>
            <person name="Belbahri L."/>
            <person name="Bouzid O."/>
            <person name="Broberg A."/>
            <person name="Canback B."/>
            <person name="Coutinho P.M."/>
            <person name="Cullen D."/>
            <person name="Dalman K."/>
            <person name="Deflorio G."/>
            <person name="van Diepen L.T."/>
            <person name="Dunand C."/>
            <person name="Duplessis S."/>
            <person name="Durling M."/>
            <person name="Gonthier P."/>
            <person name="Grimwood J."/>
            <person name="Fossdal C.G."/>
            <person name="Hansson D."/>
            <person name="Henrissat B."/>
            <person name="Hietala A."/>
            <person name="Himmelstrand K."/>
            <person name="Hoffmeister D."/>
            <person name="Hogberg N."/>
            <person name="James T.Y."/>
            <person name="Karlsson M."/>
            <person name="Kohler A."/>
            <person name="Kues U."/>
            <person name="Lee Y.H."/>
            <person name="Lin Y.C."/>
            <person name="Lind M."/>
            <person name="Lindquist E."/>
            <person name="Lombard V."/>
            <person name="Lucas S."/>
            <person name="Lunden K."/>
            <person name="Morin E."/>
            <person name="Murat C."/>
            <person name="Park J."/>
            <person name="Raffaello T."/>
            <person name="Rouze P."/>
            <person name="Salamov A."/>
            <person name="Schmutz J."/>
            <person name="Solheim H."/>
            <person name="Stahlberg J."/>
            <person name="Velez H."/>
            <person name="de Vries R.P."/>
            <person name="Wiebenga A."/>
            <person name="Woodward S."/>
            <person name="Yakovlev I."/>
            <person name="Garbelotto M."/>
            <person name="Martin F."/>
            <person name="Grigoriev I.V."/>
            <person name="Stenlid J."/>
        </authorList>
    </citation>
    <scope>NUCLEOTIDE SEQUENCE [LARGE SCALE GENOMIC DNA]</scope>
    <source>
        <strain evidence="23 24">TC 32-1</strain>
    </source>
</reference>
<dbReference type="Gene3D" id="1.10.510.10">
    <property type="entry name" value="Transferase(Phosphotransferase) domain 1"/>
    <property type="match status" value="1"/>
</dbReference>
<dbReference type="SMART" id="SM00580">
    <property type="entry name" value="PUG"/>
    <property type="match status" value="1"/>
</dbReference>
<dbReference type="CDD" id="cd10422">
    <property type="entry name" value="RNase_Ire1"/>
    <property type="match status" value="1"/>
</dbReference>
<dbReference type="InParanoid" id="W4JW70"/>
<dbReference type="InterPro" id="IPR015943">
    <property type="entry name" value="WD40/YVTN_repeat-like_dom_sf"/>
</dbReference>
<evidence type="ECO:0000256" key="14">
    <source>
        <dbReference type="ARBA" id="ARBA00022989"/>
    </source>
</evidence>
<keyword evidence="14" id="KW-1133">Transmembrane helix</keyword>
<feature type="domain" description="Protein kinase" evidence="21">
    <location>
        <begin position="707"/>
        <end position="1008"/>
    </location>
</feature>
<dbReference type="InterPro" id="IPR010513">
    <property type="entry name" value="KEN_dom"/>
</dbReference>
<dbReference type="EMBL" id="KI925463">
    <property type="protein sequence ID" value="ETW77325.1"/>
    <property type="molecule type" value="Genomic_DNA"/>
</dbReference>
<dbReference type="InterPro" id="IPR011009">
    <property type="entry name" value="Kinase-like_dom_sf"/>
</dbReference>
<dbReference type="InterPro" id="IPR045133">
    <property type="entry name" value="IRE1/2-like"/>
</dbReference>
<feature type="compositionally biased region" description="Acidic residues" evidence="19">
    <location>
        <begin position="671"/>
        <end position="681"/>
    </location>
</feature>
<keyword evidence="13" id="KW-0460">Magnesium</keyword>
<evidence type="ECO:0000256" key="8">
    <source>
        <dbReference type="ARBA" id="ARBA00022729"/>
    </source>
</evidence>
<feature type="region of interest" description="Disordered" evidence="19">
    <location>
        <begin position="620"/>
        <end position="686"/>
    </location>
</feature>
<dbReference type="SUPFAM" id="SSF56112">
    <property type="entry name" value="Protein kinase-like (PK-like)"/>
    <property type="match status" value="1"/>
</dbReference>
<dbReference type="SMART" id="SM00220">
    <property type="entry name" value="S_TKc"/>
    <property type="match status" value="1"/>
</dbReference>
<dbReference type="FunFam" id="3.30.200.20:FF:000077">
    <property type="entry name" value="Putative Serine/threonine-protein kinase/endoribonuclease IRE1"/>
    <property type="match status" value="1"/>
</dbReference>
<feature type="compositionally biased region" description="Basic residues" evidence="19">
    <location>
        <begin position="649"/>
        <end position="664"/>
    </location>
</feature>
<evidence type="ECO:0000256" key="17">
    <source>
        <dbReference type="ARBA" id="ARBA00048659"/>
    </source>
</evidence>
<dbReference type="PROSITE" id="PS51392">
    <property type="entry name" value="KEN"/>
    <property type="match status" value="1"/>
</dbReference>
<evidence type="ECO:0000256" key="6">
    <source>
        <dbReference type="ARBA" id="ARBA00022692"/>
    </source>
</evidence>
<dbReference type="STRING" id="747525.W4JW70"/>
<evidence type="ECO:0000256" key="5">
    <source>
        <dbReference type="ARBA" id="ARBA00022679"/>
    </source>
</evidence>
<dbReference type="SUPFAM" id="SSF50998">
    <property type="entry name" value="Quinoprotein alcohol dehydrogenase-like"/>
    <property type="match status" value="1"/>
</dbReference>
<keyword evidence="7" id="KW-0479">Metal-binding</keyword>
<dbReference type="InterPro" id="IPR000719">
    <property type="entry name" value="Prot_kinase_dom"/>
</dbReference>
<dbReference type="Gene3D" id="2.130.10.10">
    <property type="entry name" value="YVTN repeat-like/Quinoprotein amine dehydrogenase"/>
    <property type="match status" value="1"/>
</dbReference>
<keyword evidence="11" id="KW-0378">Hydrolase</keyword>
<feature type="signal peptide" evidence="20">
    <location>
        <begin position="1"/>
        <end position="23"/>
    </location>
</feature>
<dbReference type="PROSITE" id="PS00108">
    <property type="entry name" value="PROTEIN_KINASE_ST"/>
    <property type="match status" value="1"/>
</dbReference>
<comment type="cofactor">
    <cofactor evidence="1">
        <name>Mg(2+)</name>
        <dbReference type="ChEBI" id="CHEBI:18420"/>
    </cofactor>
</comment>
<evidence type="ECO:0000256" key="18">
    <source>
        <dbReference type="ARBA" id="ARBA00048977"/>
    </source>
</evidence>
<dbReference type="PANTHER" id="PTHR13954">
    <property type="entry name" value="IRE1-RELATED"/>
    <property type="match status" value="1"/>
</dbReference>
<evidence type="ECO:0000256" key="7">
    <source>
        <dbReference type="ARBA" id="ARBA00022723"/>
    </source>
</evidence>
<keyword evidence="16" id="KW-0325">Glycoprotein</keyword>
<dbReference type="AlphaFoldDB" id="W4JW70"/>
<dbReference type="FunCoup" id="W4JW70">
    <property type="interactions" value="131"/>
</dbReference>
<dbReference type="GO" id="GO:0036498">
    <property type="term" value="P:IRE1-mediated unfolded protein response"/>
    <property type="evidence" value="ECO:0007669"/>
    <property type="project" value="TreeGrafter"/>
</dbReference>
<feature type="compositionally biased region" description="Low complexity" evidence="19">
    <location>
        <begin position="906"/>
        <end position="923"/>
    </location>
</feature>
<keyword evidence="6" id="KW-0812">Transmembrane</keyword>
<proteinExistence type="predicted"/>
<feature type="domain" description="KEN" evidence="22">
    <location>
        <begin position="1011"/>
        <end position="1143"/>
    </location>
</feature>
<dbReference type="GO" id="GO:0004521">
    <property type="term" value="F:RNA endonuclease activity"/>
    <property type="evidence" value="ECO:0007669"/>
    <property type="project" value="InterPro"/>
</dbReference>
<dbReference type="RefSeq" id="XP_009550844.1">
    <property type="nucleotide sequence ID" value="XM_009552549.1"/>
</dbReference>
<dbReference type="InterPro" id="IPR011047">
    <property type="entry name" value="Quinoprotein_ADH-like_sf"/>
</dbReference>